<dbReference type="GO" id="GO:0000156">
    <property type="term" value="F:phosphorelay response regulator activity"/>
    <property type="evidence" value="ECO:0007669"/>
    <property type="project" value="InterPro"/>
</dbReference>
<feature type="modified residue" description="4-aspartylphosphate" evidence="2">
    <location>
        <position position="59"/>
    </location>
</feature>
<dbReference type="InterPro" id="IPR046947">
    <property type="entry name" value="LytR-like"/>
</dbReference>
<dbReference type="Pfam" id="PF00072">
    <property type="entry name" value="Response_reg"/>
    <property type="match status" value="1"/>
</dbReference>
<comment type="caution">
    <text evidence="5">The sequence shown here is derived from an EMBL/GenBank/DDBJ whole genome shotgun (WGS) entry which is preliminary data.</text>
</comment>
<organism evidence="5 6">
    <name type="scientific">Vibrio ouci</name>
    <dbReference type="NCBI Taxonomy" id="2499078"/>
    <lineage>
        <taxon>Bacteria</taxon>
        <taxon>Pseudomonadati</taxon>
        <taxon>Pseudomonadota</taxon>
        <taxon>Gammaproteobacteria</taxon>
        <taxon>Vibrionales</taxon>
        <taxon>Vibrionaceae</taxon>
        <taxon>Vibrio</taxon>
    </lineage>
</organism>
<gene>
    <name evidence="5" type="ORF">ELS82_21720</name>
</gene>
<dbReference type="PROSITE" id="PS50110">
    <property type="entry name" value="RESPONSE_REGULATORY"/>
    <property type="match status" value="1"/>
</dbReference>
<evidence type="ECO:0000259" key="4">
    <source>
        <dbReference type="PROSITE" id="PS50930"/>
    </source>
</evidence>
<dbReference type="SMART" id="SM00448">
    <property type="entry name" value="REC"/>
    <property type="match status" value="1"/>
</dbReference>
<dbReference type="EMBL" id="SATR01000060">
    <property type="protein sequence ID" value="TFH89526.1"/>
    <property type="molecule type" value="Genomic_DNA"/>
</dbReference>
<dbReference type="CDD" id="cd17532">
    <property type="entry name" value="REC_LytTR_AlgR-like"/>
    <property type="match status" value="1"/>
</dbReference>
<evidence type="ECO:0000313" key="6">
    <source>
        <dbReference type="Proteomes" id="UP000297753"/>
    </source>
</evidence>
<dbReference type="InterPro" id="IPR001789">
    <property type="entry name" value="Sig_transdc_resp-reg_receiver"/>
</dbReference>
<dbReference type="PANTHER" id="PTHR37299:SF1">
    <property type="entry name" value="STAGE 0 SPORULATION PROTEIN A HOMOLOG"/>
    <property type="match status" value="1"/>
</dbReference>
<dbReference type="Gene3D" id="2.40.50.1020">
    <property type="entry name" value="LytTr DNA-binding domain"/>
    <property type="match status" value="1"/>
</dbReference>
<dbReference type="AlphaFoldDB" id="A0A4Y8WA41"/>
<dbReference type="OrthoDB" id="236568at2"/>
<dbReference type="SMART" id="SM00850">
    <property type="entry name" value="LytTR"/>
    <property type="match status" value="1"/>
</dbReference>
<name>A0A4Y8WA41_9VIBR</name>
<dbReference type="SUPFAM" id="SSF52172">
    <property type="entry name" value="CheY-like"/>
    <property type="match status" value="1"/>
</dbReference>
<proteinExistence type="predicted"/>
<accession>A0A4Y8WA41</accession>
<dbReference type="RefSeq" id="WP_134837312.1">
    <property type="nucleotide sequence ID" value="NZ_SATR01000060.1"/>
</dbReference>
<dbReference type="InterPro" id="IPR007492">
    <property type="entry name" value="LytTR_DNA-bd_dom"/>
</dbReference>
<evidence type="ECO:0000256" key="2">
    <source>
        <dbReference type="PROSITE-ProRule" id="PRU00169"/>
    </source>
</evidence>
<dbReference type="Gene3D" id="3.40.50.2300">
    <property type="match status" value="1"/>
</dbReference>
<protein>
    <submittedName>
        <fullName evidence="5">Response regulator transcription factor</fullName>
    </submittedName>
</protein>
<sequence length="264" mass="29633">MVDKGYRAVIADDEPLLRHHLNKLLADAWPELEIVGLAKNGQEALELIEQHQPEVIFLDIKMPQLDGMSAAKAIAQSGSEAQVVFVTAYDEFALQAFEANAADYLLKPLSEQRLDQCVDKLKRRLNSQQAPASQPDVSALINQIQQLGSQNTPSYLSWLRASKGDDIHLIAVSDVLYFKAEDKYVSVFTKSGNKTTEYLLRTSLKELIQQLDPNQFWQIHRSTIVNVSAIEKVKKVITGKMVVIVGNEKLPVSRAMQSQFTNLW</sequence>
<reference evidence="5 6" key="1">
    <citation type="submission" date="2019-01" db="EMBL/GenBank/DDBJ databases">
        <title>Vibrio BEI176 sp. nov, a marine bacterium isolated from China: eastern marignal seas.</title>
        <authorList>
            <person name="Li B."/>
        </authorList>
    </citation>
    <scope>NUCLEOTIDE SEQUENCE [LARGE SCALE GENOMIC DNA]</scope>
    <source>
        <strain evidence="5 6">BEI176</strain>
    </source>
</reference>
<evidence type="ECO:0000256" key="1">
    <source>
        <dbReference type="ARBA" id="ARBA00023012"/>
    </source>
</evidence>
<dbReference type="InterPro" id="IPR011006">
    <property type="entry name" value="CheY-like_superfamily"/>
</dbReference>
<dbReference type="Pfam" id="PF04397">
    <property type="entry name" value="LytTR"/>
    <property type="match status" value="1"/>
</dbReference>
<feature type="domain" description="HTH LytTR-type" evidence="4">
    <location>
        <begin position="159"/>
        <end position="264"/>
    </location>
</feature>
<dbReference type="Proteomes" id="UP000297753">
    <property type="component" value="Unassembled WGS sequence"/>
</dbReference>
<evidence type="ECO:0000313" key="5">
    <source>
        <dbReference type="EMBL" id="TFH89526.1"/>
    </source>
</evidence>
<dbReference type="GO" id="GO:0003677">
    <property type="term" value="F:DNA binding"/>
    <property type="evidence" value="ECO:0007669"/>
    <property type="project" value="InterPro"/>
</dbReference>
<feature type="domain" description="Response regulatory" evidence="3">
    <location>
        <begin position="7"/>
        <end position="122"/>
    </location>
</feature>
<keyword evidence="6" id="KW-1185">Reference proteome</keyword>
<dbReference type="PROSITE" id="PS50930">
    <property type="entry name" value="HTH_LYTTR"/>
    <property type="match status" value="1"/>
</dbReference>
<keyword evidence="2" id="KW-0597">Phosphoprotein</keyword>
<evidence type="ECO:0000259" key="3">
    <source>
        <dbReference type="PROSITE" id="PS50110"/>
    </source>
</evidence>
<keyword evidence="1" id="KW-0902">Two-component regulatory system</keyword>
<dbReference type="PANTHER" id="PTHR37299">
    <property type="entry name" value="TRANSCRIPTIONAL REGULATOR-RELATED"/>
    <property type="match status" value="1"/>
</dbReference>